<gene>
    <name evidence="1" type="ORF">IAB59_01195</name>
</gene>
<dbReference type="Proteomes" id="UP000886833">
    <property type="component" value="Unassembled WGS sequence"/>
</dbReference>
<protein>
    <submittedName>
        <fullName evidence="1">Uncharacterized protein</fullName>
    </submittedName>
</protein>
<dbReference type="EMBL" id="DVKQ01000008">
    <property type="protein sequence ID" value="HIT37079.1"/>
    <property type="molecule type" value="Genomic_DNA"/>
</dbReference>
<dbReference type="AlphaFoldDB" id="A0A9D1GB53"/>
<evidence type="ECO:0000313" key="2">
    <source>
        <dbReference type="Proteomes" id="UP000886833"/>
    </source>
</evidence>
<evidence type="ECO:0000313" key="1">
    <source>
        <dbReference type="EMBL" id="HIT37079.1"/>
    </source>
</evidence>
<organism evidence="1 2">
    <name type="scientific">Candidatus Onthousia faecipullorum</name>
    <dbReference type="NCBI Taxonomy" id="2840887"/>
    <lineage>
        <taxon>Bacteria</taxon>
        <taxon>Bacillati</taxon>
        <taxon>Bacillota</taxon>
        <taxon>Bacilli</taxon>
        <taxon>Candidatus Onthousia</taxon>
    </lineage>
</organism>
<name>A0A9D1GB53_9FIRM</name>
<accession>A0A9D1GB53</accession>
<proteinExistence type="predicted"/>
<sequence length="169" mass="20025">MNCPILKDNENEFQYSSYLANTIGTIISKNEGKEYKCFKTTYVIKKHKELITPLPDYLSYNVYEIPYYNEEQSFSVIVIIEKNLLEILKENKINLNKIILDELKITYTECYDTFDIKKIVEDFSNLQPFFDILNRIRKETGKSTLNETEIDEAANEYLNNKDIVKKKIY</sequence>
<reference evidence="1" key="1">
    <citation type="submission" date="2020-10" db="EMBL/GenBank/DDBJ databases">
        <authorList>
            <person name="Gilroy R."/>
        </authorList>
    </citation>
    <scope>NUCLEOTIDE SEQUENCE</scope>
    <source>
        <strain evidence="1">CHK195-26880</strain>
    </source>
</reference>
<comment type="caution">
    <text evidence="1">The sequence shown here is derived from an EMBL/GenBank/DDBJ whole genome shotgun (WGS) entry which is preliminary data.</text>
</comment>
<reference evidence="1" key="2">
    <citation type="journal article" date="2021" name="PeerJ">
        <title>Extensive microbial diversity within the chicken gut microbiome revealed by metagenomics and culture.</title>
        <authorList>
            <person name="Gilroy R."/>
            <person name="Ravi A."/>
            <person name="Getino M."/>
            <person name="Pursley I."/>
            <person name="Horton D.L."/>
            <person name="Alikhan N.F."/>
            <person name="Baker D."/>
            <person name="Gharbi K."/>
            <person name="Hall N."/>
            <person name="Watson M."/>
            <person name="Adriaenssens E.M."/>
            <person name="Foster-Nyarko E."/>
            <person name="Jarju S."/>
            <person name="Secka A."/>
            <person name="Antonio M."/>
            <person name="Oren A."/>
            <person name="Chaudhuri R.R."/>
            <person name="La Ragione R."/>
            <person name="Hildebrand F."/>
            <person name="Pallen M.J."/>
        </authorList>
    </citation>
    <scope>NUCLEOTIDE SEQUENCE</scope>
    <source>
        <strain evidence="1">CHK195-26880</strain>
    </source>
</reference>